<protein>
    <submittedName>
        <fullName evidence="1">Uncharacterized protein</fullName>
    </submittedName>
</protein>
<dbReference type="RefSeq" id="WP_087057587.1">
    <property type="nucleotide sequence ID" value="NZ_FUKW01000065.1"/>
</dbReference>
<dbReference type="AlphaFoldDB" id="A0A1R4J5V8"/>
<reference evidence="1 2" key="1">
    <citation type="submission" date="2017-02" db="EMBL/GenBank/DDBJ databases">
        <authorList>
            <person name="Peterson S.W."/>
        </authorList>
    </citation>
    <scope>NUCLEOTIDE SEQUENCE [LARGE SCALE GENOMIC DNA]</scope>
    <source>
        <strain evidence="1 2">42ea</strain>
    </source>
</reference>
<evidence type="ECO:0000313" key="1">
    <source>
        <dbReference type="EMBL" id="SJN27412.1"/>
    </source>
</evidence>
<accession>A0A1R4J5V8</accession>
<gene>
    <name evidence="1" type="ORF">FM115_04025</name>
</gene>
<proteinExistence type="predicted"/>
<dbReference type="InterPro" id="IPR046905">
    <property type="entry name" value="ABC-3C_MC1"/>
</dbReference>
<organism evidence="1 2">
    <name type="scientific">Marinilactibacillus psychrotolerans 42ea</name>
    <dbReference type="NCBI Taxonomy" id="1255609"/>
    <lineage>
        <taxon>Bacteria</taxon>
        <taxon>Bacillati</taxon>
        <taxon>Bacillota</taxon>
        <taxon>Bacilli</taxon>
        <taxon>Lactobacillales</taxon>
        <taxon>Carnobacteriaceae</taxon>
        <taxon>Marinilactibacillus</taxon>
    </lineage>
</organism>
<sequence>MLNYIEKIVKEYKIKTLDKQESYNYYGNNSDYYIVSEYNFKDFIDFFNSEKTNKIVDDFLFKSKSNNDYIKNTSLIILLKVSDIKYFIENYKNQMMVVEEDEYFFRKYIIIYTQSGVDELKDLSLSTLFEMLEKPSNIDKFEVDTYFSDEYFINMQLAIKLPFVTIPKKTSKFISMQDKIDIAIKENIDATNILNDFWEIKNINSDNFYNKFEEEFLDENSEGELLKEVYKIFKDGGI</sequence>
<dbReference type="EMBL" id="FUKW01000065">
    <property type="protein sequence ID" value="SJN27412.1"/>
    <property type="molecule type" value="Genomic_DNA"/>
</dbReference>
<dbReference type="Pfam" id="PF20289">
    <property type="entry name" value="MComp1"/>
    <property type="match status" value="1"/>
</dbReference>
<name>A0A1R4J5V8_9LACT</name>
<evidence type="ECO:0000313" key="2">
    <source>
        <dbReference type="Proteomes" id="UP000195611"/>
    </source>
</evidence>
<dbReference type="Proteomes" id="UP000195611">
    <property type="component" value="Unassembled WGS sequence"/>
</dbReference>